<comment type="subcellular location">
    <subcellularLocation>
        <location evidence="1 14">Cytoplasm</location>
    </subcellularLocation>
</comment>
<dbReference type="PANTHER" id="PTHR13932:SF6">
    <property type="entry name" value="OXYGEN-INDEPENDENT COPROPORPHYRINOGEN III OXIDASE"/>
    <property type="match status" value="1"/>
</dbReference>
<dbReference type="Gene3D" id="3.30.750.200">
    <property type="match status" value="1"/>
</dbReference>
<keyword evidence="17" id="KW-1185">Reference proteome</keyword>
<dbReference type="InterPro" id="IPR007197">
    <property type="entry name" value="rSAM"/>
</dbReference>
<comment type="cofactor">
    <cofactor evidence="14">
        <name>[4Fe-4S] cluster</name>
        <dbReference type="ChEBI" id="CHEBI:49883"/>
    </cofactor>
    <text evidence="14">Binds 1 [4Fe-4S] cluster. The cluster is coordinated with 3 cysteines and an exchangeable S-adenosyl-L-methionine.</text>
</comment>
<dbReference type="SFLD" id="SFLDG01065">
    <property type="entry name" value="anaerobic_coproporphyrinogen-I"/>
    <property type="match status" value="1"/>
</dbReference>
<comment type="similarity">
    <text evidence="3 14">Belongs to the anaerobic coproporphyrinogen-III oxidase family.</text>
</comment>
<dbReference type="InterPro" id="IPR004558">
    <property type="entry name" value="Coprogen_oxidase_HemN"/>
</dbReference>
<evidence type="ECO:0000259" key="15">
    <source>
        <dbReference type="PROSITE" id="PS51918"/>
    </source>
</evidence>
<proteinExistence type="inferred from homology"/>
<keyword evidence="7 14" id="KW-0949">S-adenosyl-L-methionine</keyword>
<dbReference type="Pfam" id="PF06969">
    <property type="entry name" value="HemN_C"/>
    <property type="match status" value="1"/>
</dbReference>
<evidence type="ECO:0000256" key="1">
    <source>
        <dbReference type="ARBA" id="ARBA00004496"/>
    </source>
</evidence>
<dbReference type="Gene3D" id="1.10.10.920">
    <property type="match status" value="1"/>
</dbReference>
<keyword evidence="10 14" id="KW-0408">Iron</keyword>
<evidence type="ECO:0000256" key="13">
    <source>
        <dbReference type="ARBA" id="ARBA00048321"/>
    </source>
</evidence>
<dbReference type="SFLD" id="SFLDS00029">
    <property type="entry name" value="Radical_SAM"/>
    <property type="match status" value="1"/>
</dbReference>
<evidence type="ECO:0000256" key="14">
    <source>
        <dbReference type="PIRNR" id="PIRNR000167"/>
    </source>
</evidence>
<keyword evidence="9 14" id="KW-0560">Oxidoreductase</keyword>
<comment type="subunit">
    <text evidence="4">Monomer.</text>
</comment>
<protein>
    <recommendedName>
        <fullName evidence="14">Coproporphyrinogen-III oxidase</fullName>
        <ecNumber evidence="14">1.3.98.3</ecNumber>
    </recommendedName>
</protein>
<evidence type="ECO:0000256" key="5">
    <source>
        <dbReference type="ARBA" id="ARBA00022485"/>
    </source>
</evidence>
<dbReference type="PANTHER" id="PTHR13932">
    <property type="entry name" value="COPROPORPHYRINIGEN III OXIDASE"/>
    <property type="match status" value="1"/>
</dbReference>
<evidence type="ECO:0000256" key="10">
    <source>
        <dbReference type="ARBA" id="ARBA00023004"/>
    </source>
</evidence>
<dbReference type="SMART" id="SM00729">
    <property type="entry name" value="Elp3"/>
    <property type="match status" value="1"/>
</dbReference>
<keyword evidence="11 14" id="KW-0411">Iron-sulfur</keyword>
<gene>
    <name evidence="16" type="ORF">GCM10011521_03490</name>
</gene>
<accession>A0ABQ1HCE9</accession>
<comment type="caution">
    <text evidence="16">The sequence shown here is derived from an EMBL/GenBank/DDBJ whole genome shotgun (WGS) entry which is preliminary data.</text>
</comment>
<dbReference type="InterPro" id="IPR010723">
    <property type="entry name" value="HemN_C"/>
</dbReference>
<feature type="domain" description="Radical SAM core" evidence="15">
    <location>
        <begin position="50"/>
        <end position="289"/>
    </location>
</feature>
<dbReference type="InterPro" id="IPR058240">
    <property type="entry name" value="rSAM_sf"/>
</dbReference>
<name>A0ABQ1HCE9_9GAMM</name>
<dbReference type="NCBIfam" id="TIGR00538">
    <property type="entry name" value="hemN"/>
    <property type="match status" value="1"/>
</dbReference>
<evidence type="ECO:0000256" key="6">
    <source>
        <dbReference type="ARBA" id="ARBA00022490"/>
    </source>
</evidence>
<dbReference type="RefSeq" id="WP_188660519.1">
    <property type="nucleotide sequence ID" value="NZ_BMKC01000001.1"/>
</dbReference>
<evidence type="ECO:0000256" key="8">
    <source>
        <dbReference type="ARBA" id="ARBA00022723"/>
    </source>
</evidence>
<keyword evidence="12 14" id="KW-0627">Porphyrin biosynthesis</keyword>
<reference evidence="17" key="1">
    <citation type="journal article" date="2019" name="Int. J. Syst. Evol. Microbiol.">
        <title>The Global Catalogue of Microorganisms (GCM) 10K type strain sequencing project: providing services to taxonomists for standard genome sequencing and annotation.</title>
        <authorList>
            <consortium name="The Broad Institute Genomics Platform"/>
            <consortium name="The Broad Institute Genome Sequencing Center for Infectious Disease"/>
            <person name="Wu L."/>
            <person name="Ma J."/>
        </authorList>
    </citation>
    <scope>NUCLEOTIDE SEQUENCE [LARGE SCALE GENOMIC DNA]</scope>
    <source>
        <strain evidence="17">CGMCC 1.15905</strain>
    </source>
</reference>
<dbReference type="Pfam" id="PF04055">
    <property type="entry name" value="Radical_SAM"/>
    <property type="match status" value="1"/>
</dbReference>
<evidence type="ECO:0000313" key="16">
    <source>
        <dbReference type="EMBL" id="GGA68614.1"/>
    </source>
</evidence>
<sequence length="466" mass="52176">MAAIPPFDADLLRRYDRPGPRYTSYPTAPQFKPGFGETDFARAARLSNDDPIPRRLSLYAHVPFCFSPCFYCGCNRIITRDKARAGTYLSRLVREVAMLGPLFDRDREVLQVHLGGGTPNFFTASQIGELLESLNTHFRFSQSPTRDFSIELDPRFVDKGDIEALAFMGFNRASLGVQDFDPAVQAAVNRIQSVQETQAVIDACRQHGFRSVNVDLIYGLPLQTRAGFGKTLDTVIVTRPDRLAVYSYAHMPQLFRAQKQIEDSQLPSPEDKLGLLQLAIEKLSAAGYRYVGMDHFALPEDDLSIAQERGGLHRNFMGYTTHADCDLIGMGVSAISHVGDTYSQNPRDLPSWEIAIDNGHLPTWRGMELDADDVLRADLIQQLMCQGEVDIPALEERHEIDFARYFAADLDRLAALKADGLVETSPTRITATSRGRLLLRIIAACFDRYLHQPQSEAEPTRFSKAI</sequence>
<comment type="pathway">
    <text evidence="2 14">Porphyrin-containing compound metabolism; protoporphyrin-IX biosynthesis; protoporphyrinogen-IX from coproporphyrinogen-III (AdoMet route): step 1/1.</text>
</comment>
<evidence type="ECO:0000256" key="4">
    <source>
        <dbReference type="ARBA" id="ARBA00011245"/>
    </source>
</evidence>
<keyword evidence="8 14" id="KW-0479">Metal-binding</keyword>
<dbReference type="EC" id="1.3.98.3" evidence="14"/>
<dbReference type="EMBL" id="BMKC01000001">
    <property type="protein sequence ID" value="GGA68614.1"/>
    <property type="molecule type" value="Genomic_DNA"/>
</dbReference>
<evidence type="ECO:0000256" key="3">
    <source>
        <dbReference type="ARBA" id="ARBA00005493"/>
    </source>
</evidence>
<comment type="catalytic activity">
    <reaction evidence="13 14">
        <text>coproporphyrinogen III + 2 S-adenosyl-L-methionine = protoporphyrinogen IX + 2 5'-deoxyadenosine + 2 L-methionine + 2 CO2</text>
        <dbReference type="Rhea" id="RHEA:15425"/>
        <dbReference type="ChEBI" id="CHEBI:16526"/>
        <dbReference type="ChEBI" id="CHEBI:17319"/>
        <dbReference type="ChEBI" id="CHEBI:57307"/>
        <dbReference type="ChEBI" id="CHEBI:57309"/>
        <dbReference type="ChEBI" id="CHEBI:57844"/>
        <dbReference type="ChEBI" id="CHEBI:59789"/>
        <dbReference type="EC" id="1.3.98.3"/>
    </reaction>
</comment>
<organism evidence="16 17">
    <name type="scientific">Arenimonas soli</name>
    <dbReference type="NCBI Taxonomy" id="2269504"/>
    <lineage>
        <taxon>Bacteria</taxon>
        <taxon>Pseudomonadati</taxon>
        <taxon>Pseudomonadota</taxon>
        <taxon>Gammaproteobacteria</taxon>
        <taxon>Lysobacterales</taxon>
        <taxon>Lysobacteraceae</taxon>
        <taxon>Arenimonas</taxon>
    </lineage>
</organism>
<keyword evidence="6 14" id="KW-0963">Cytoplasm</keyword>
<dbReference type="InterPro" id="IPR034505">
    <property type="entry name" value="Coproporphyrinogen-III_oxidase"/>
</dbReference>
<evidence type="ECO:0000256" key="11">
    <source>
        <dbReference type="ARBA" id="ARBA00023014"/>
    </source>
</evidence>
<dbReference type="SUPFAM" id="SSF102114">
    <property type="entry name" value="Radical SAM enzymes"/>
    <property type="match status" value="1"/>
</dbReference>
<evidence type="ECO:0000256" key="2">
    <source>
        <dbReference type="ARBA" id="ARBA00004785"/>
    </source>
</evidence>
<dbReference type="PIRSF" id="PIRSF000167">
    <property type="entry name" value="HemN"/>
    <property type="match status" value="1"/>
</dbReference>
<evidence type="ECO:0000256" key="9">
    <source>
        <dbReference type="ARBA" id="ARBA00023002"/>
    </source>
</evidence>
<evidence type="ECO:0000256" key="7">
    <source>
        <dbReference type="ARBA" id="ARBA00022691"/>
    </source>
</evidence>
<dbReference type="PROSITE" id="PS51918">
    <property type="entry name" value="RADICAL_SAM"/>
    <property type="match status" value="1"/>
</dbReference>
<dbReference type="InterPro" id="IPR006638">
    <property type="entry name" value="Elp3/MiaA/NifB-like_rSAM"/>
</dbReference>
<keyword evidence="5 14" id="KW-0004">4Fe-4S</keyword>
<evidence type="ECO:0000256" key="12">
    <source>
        <dbReference type="ARBA" id="ARBA00023244"/>
    </source>
</evidence>
<dbReference type="Proteomes" id="UP000623419">
    <property type="component" value="Unassembled WGS sequence"/>
</dbReference>
<evidence type="ECO:0000313" key="17">
    <source>
        <dbReference type="Proteomes" id="UP000623419"/>
    </source>
</evidence>